<evidence type="ECO:0000313" key="1">
    <source>
        <dbReference type="EMBL" id="AYE33997.1"/>
    </source>
</evidence>
<reference evidence="2" key="2">
    <citation type="submission" date="2022-06" db="EMBL/GenBank/DDBJ databases">
        <authorList>
            <person name="Holder M.E."/>
            <person name="Ajami N.J."/>
            <person name="Petrosino J.F."/>
        </authorList>
    </citation>
    <scope>NUCLEOTIDE SEQUENCE</scope>
    <source>
        <strain evidence="2">RMA 8861</strain>
    </source>
</reference>
<evidence type="ECO:0000313" key="3">
    <source>
        <dbReference type="Proteomes" id="UP000280586"/>
    </source>
</evidence>
<proteinExistence type="predicted"/>
<evidence type="ECO:0000313" key="4">
    <source>
        <dbReference type="Proteomes" id="UP001055437"/>
    </source>
</evidence>
<sequence>MDKGLATIGSATENVATNAGKAWVGEGYKSITDNAGNVIGYSSNDGMRAFRMQYKPREGMWRANFTENYKYINEFGDITNKQLKNVHIDILGK</sequence>
<dbReference type="RefSeq" id="WP_066679078.1">
    <property type="nucleotide sequence ID" value="NZ_CABMIZ010000063.1"/>
</dbReference>
<dbReference type="AlphaFoldDB" id="A0A9N7JLK0"/>
<keyword evidence="4" id="KW-1185">Reference proteome</keyword>
<accession>A0A9N7JLK0</accession>
<dbReference type="EMBL" id="CP023671">
    <property type="protein sequence ID" value="AYE33997.1"/>
    <property type="molecule type" value="Genomic_DNA"/>
</dbReference>
<reference evidence="1 3" key="1">
    <citation type="submission" date="2017-09" db="EMBL/GenBank/DDBJ databases">
        <authorList>
            <person name="Thomas P."/>
            <person name="Seyboldt C."/>
        </authorList>
    </citation>
    <scope>NUCLEOTIDE SEQUENCE [LARGE SCALE GENOMIC DNA]</scope>
    <source>
        <strain evidence="1 3">DSM 7534</strain>
    </source>
</reference>
<dbReference type="KEGG" id="csep:CP523_05705"/>
<dbReference type="EMBL" id="CP099799">
    <property type="protein sequence ID" value="USS00573.1"/>
    <property type="molecule type" value="Genomic_DNA"/>
</dbReference>
<dbReference type="Proteomes" id="UP001055437">
    <property type="component" value="Chromosome"/>
</dbReference>
<evidence type="ECO:0000313" key="2">
    <source>
        <dbReference type="EMBL" id="USS00573.1"/>
    </source>
</evidence>
<dbReference type="GeneID" id="303560168"/>
<organism evidence="1 3">
    <name type="scientific">Clostridium septicum</name>
    <dbReference type="NCBI Taxonomy" id="1504"/>
    <lineage>
        <taxon>Bacteria</taxon>
        <taxon>Bacillati</taxon>
        <taxon>Bacillota</taxon>
        <taxon>Clostridia</taxon>
        <taxon>Eubacteriales</taxon>
        <taxon>Clostridiaceae</taxon>
        <taxon>Clostridium</taxon>
    </lineage>
</organism>
<gene>
    <name evidence="1" type="ORF">CP523_05705</name>
    <name evidence="2" type="ORF">NH397_13975</name>
</gene>
<name>A0A9N7JLK0_CLOSE</name>
<dbReference type="Proteomes" id="UP000280586">
    <property type="component" value="Chromosome"/>
</dbReference>
<protein>
    <submittedName>
        <fullName evidence="1">Uncharacterized protein</fullName>
    </submittedName>
</protein>